<dbReference type="InterPro" id="IPR002625">
    <property type="entry name" value="Smr_dom"/>
</dbReference>
<dbReference type="AlphaFoldDB" id="E3N8N9"/>
<proteinExistence type="predicted"/>
<dbReference type="PROSITE" id="PS50828">
    <property type="entry name" value="SMR"/>
    <property type="match status" value="1"/>
</dbReference>
<evidence type="ECO:0000313" key="1">
    <source>
        <dbReference type="EMBL" id="EFO89577.1"/>
    </source>
</evidence>
<dbReference type="OMA" id="WNIPTIK"/>
<dbReference type="Proteomes" id="UP000008281">
    <property type="component" value="Unassembled WGS sequence"/>
</dbReference>
<dbReference type="PANTHER" id="PTHR47417">
    <property type="entry name" value="SMR DOMAIN-CONTAINING PROTEIN YPL199C"/>
    <property type="match status" value="1"/>
</dbReference>
<dbReference type="InterPro" id="IPR036063">
    <property type="entry name" value="Smr_dom_sf"/>
</dbReference>
<keyword evidence="2" id="KW-1185">Reference proteome</keyword>
<dbReference type="InterPro" id="IPR053020">
    <property type="entry name" value="Smr_domain_protein"/>
</dbReference>
<organism evidence="2">
    <name type="scientific">Caenorhabditis remanei</name>
    <name type="common">Caenorhabditis vulgaris</name>
    <dbReference type="NCBI Taxonomy" id="31234"/>
    <lineage>
        <taxon>Eukaryota</taxon>
        <taxon>Metazoa</taxon>
        <taxon>Ecdysozoa</taxon>
        <taxon>Nematoda</taxon>
        <taxon>Chromadorea</taxon>
        <taxon>Rhabditida</taxon>
        <taxon>Rhabditina</taxon>
        <taxon>Rhabditomorpha</taxon>
        <taxon>Rhabditoidea</taxon>
        <taxon>Rhabditidae</taxon>
        <taxon>Peloderinae</taxon>
        <taxon>Caenorhabditis</taxon>
    </lineage>
</organism>
<dbReference type="SMART" id="SM00463">
    <property type="entry name" value="SMR"/>
    <property type="match status" value="1"/>
</dbReference>
<name>E3N8N9_CAERE</name>
<dbReference type="PANTHER" id="PTHR47417:SF1">
    <property type="entry name" value="SMR DOMAIN-CONTAINING PROTEIN YPL199C"/>
    <property type="match status" value="1"/>
</dbReference>
<gene>
    <name evidence="1" type="ORF">CRE_22633</name>
</gene>
<evidence type="ECO:0000313" key="2">
    <source>
        <dbReference type="Proteomes" id="UP000008281"/>
    </source>
</evidence>
<dbReference type="OrthoDB" id="3231855at2759"/>
<dbReference type="Gene3D" id="3.30.1370.110">
    <property type="match status" value="1"/>
</dbReference>
<dbReference type="SUPFAM" id="SSF160443">
    <property type="entry name" value="SMR domain-like"/>
    <property type="match status" value="1"/>
</dbReference>
<protein>
    <submittedName>
        <fullName evidence="1">Uncharacterized protein</fullName>
    </submittedName>
</protein>
<dbReference type="EMBL" id="DS268558">
    <property type="protein sequence ID" value="EFO89577.1"/>
    <property type="molecule type" value="Genomic_DNA"/>
</dbReference>
<accession>E3N8N9</accession>
<dbReference type="HOGENOM" id="CLU_143713_0_0_1"/>
<sequence length="154" mass="18395">MTLKKVSTARGSYNSAEIILENPEFRLKKMFHQKELQVLHKMKKASTGQIKKDLEEEIYRKVVVWNEMKRKSPYYFDFHGLTKRGAVRYTKRIMTSMRCNNVSEARIETGRGNHSVDKRPRIKTHLMAIFNQEWRKFSIETEEYNDGILMLRIH</sequence>
<reference evidence="1" key="1">
    <citation type="submission" date="2007-07" db="EMBL/GenBank/DDBJ databases">
        <title>PCAP assembly of the Caenorhabditis remanei genome.</title>
        <authorList>
            <consortium name="The Caenorhabditis remanei Sequencing Consortium"/>
            <person name="Wilson R.K."/>
        </authorList>
    </citation>
    <scope>NUCLEOTIDE SEQUENCE [LARGE SCALE GENOMIC DNA]</scope>
    <source>
        <strain evidence="1">PB4641</strain>
    </source>
</reference>